<organism evidence="2 3">
    <name type="scientific">Halorarum halophilum</name>
    <dbReference type="NCBI Taxonomy" id="2743090"/>
    <lineage>
        <taxon>Archaea</taxon>
        <taxon>Methanobacteriati</taxon>
        <taxon>Methanobacteriota</taxon>
        <taxon>Stenosarchaea group</taxon>
        <taxon>Halobacteria</taxon>
        <taxon>Halobacteriales</taxon>
        <taxon>Haloferacaceae</taxon>
        <taxon>Halorarum</taxon>
    </lineage>
</organism>
<dbReference type="RefSeq" id="WP_179168142.1">
    <property type="nucleotide sequence ID" value="NZ_CP058529.1"/>
</dbReference>
<keyword evidence="3" id="KW-1185">Reference proteome</keyword>
<protein>
    <recommendedName>
        <fullName evidence="1">DUF8101 domain-containing protein</fullName>
    </recommendedName>
</protein>
<accession>A0A7D5GJ65</accession>
<dbReference type="Proteomes" id="UP000509750">
    <property type="component" value="Chromosome"/>
</dbReference>
<dbReference type="InterPro" id="IPR058414">
    <property type="entry name" value="DUF8101"/>
</dbReference>
<feature type="domain" description="DUF8101" evidence="1">
    <location>
        <begin position="1"/>
        <end position="88"/>
    </location>
</feature>
<dbReference type="EMBL" id="CP058529">
    <property type="protein sequence ID" value="QLG26567.1"/>
    <property type="molecule type" value="Genomic_DNA"/>
</dbReference>
<dbReference type="GeneID" id="56027769"/>
<name>A0A7D5GJ65_9EURY</name>
<sequence>MSDEGTDRPAGVHTALSHLVAEARLYAAGGETERLLDALDTVVTVSRTELPEGPLRERLLFGCSRVEYHADADHEVAAEYLRAMERLVD</sequence>
<dbReference type="OrthoDB" id="379240at2157"/>
<dbReference type="KEGG" id="halg:HUG10_03010"/>
<evidence type="ECO:0000313" key="3">
    <source>
        <dbReference type="Proteomes" id="UP000509750"/>
    </source>
</evidence>
<gene>
    <name evidence="2" type="ORF">HUG10_03010</name>
</gene>
<evidence type="ECO:0000313" key="2">
    <source>
        <dbReference type="EMBL" id="QLG26567.1"/>
    </source>
</evidence>
<proteinExistence type="predicted"/>
<dbReference type="Pfam" id="PF26403">
    <property type="entry name" value="DUF8101"/>
    <property type="match status" value="1"/>
</dbReference>
<evidence type="ECO:0000259" key="1">
    <source>
        <dbReference type="Pfam" id="PF26403"/>
    </source>
</evidence>
<dbReference type="AlphaFoldDB" id="A0A7D5GJ65"/>
<reference evidence="2 3" key="1">
    <citation type="submission" date="2020-07" db="EMBL/GenBank/DDBJ databases">
        <title>Gai3-2, isolated from salt lake.</title>
        <authorList>
            <person name="Cui H."/>
            <person name="Shi X."/>
        </authorList>
    </citation>
    <scope>NUCLEOTIDE SEQUENCE [LARGE SCALE GENOMIC DNA]</scope>
    <source>
        <strain evidence="2 3">Gai3-2</strain>
    </source>
</reference>